<dbReference type="OrthoDB" id="186678at2759"/>
<dbReference type="InterPro" id="IPR013761">
    <property type="entry name" value="SAM/pointed_sf"/>
</dbReference>
<evidence type="ECO:0000313" key="2">
    <source>
        <dbReference type="EMBL" id="CAE0690271.1"/>
    </source>
</evidence>
<name>A0A7S4E5F1_9STRA</name>
<dbReference type="EMBL" id="HBIW01006818">
    <property type="protein sequence ID" value="CAE0690271.1"/>
    <property type="molecule type" value="Transcribed_RNA"/>
</dbReference>
<proteinExistence type="predicted"/>
<dbReference type="EMBL" id="CAKKNE010000002">
    <property type="protein sequence ID" value="CAH0368988.1"/>
    <property type="molecule type" value="Genomic_DNA"/>
</dbReference>
<keyword evidence="4" id="KW-1185">Reference proteome</keyword>
<evidence type="ECO:0008006" key="5">
    <source>
        <dbReference type="Google" id="ProtNLM"/>
    </source>
</evidence>
<reference evidence="2" key="1">
    <citation type="submission" date="2021-01" db="EMBL/GenBank/DDBJ databases">
        <authorList>
            <person name="Corre E."/>
            <person name="Pelletier E."/>
            <person name="Niang G."/>
            <person name="Scheremetjew M."/>
            <person name="Finn R."/>
            <person name="Kale V."/>
            <person name="Holt S."/>
            <person name="Cochrane G."/>
            <person name="Meng A."/>
            <person name="Brown T."/>
            <person name="Cohen L."/>
        </authorList>
    </citation>
    <scope>NUCLEOTIDE SEQUENCE</scope>
    <source>
        <strain evidence="2">CCMP1756</strain>
    </source>
</reference>
<reference evidence="3" key="2">
    <citation type="submission" date="2021-11" db="EMBL/GenBank/DDBJ databases">
        <authorList>
            <consortium name="Genoscope - CEA"/>
            <person name="William W."/>
        </authorList>
    </citation>
    <scope>NUCLEOTIDE SEQUENCE</scope>
</reference>
<organism evidence="2">
    <name type="scientific">Pelagomonas calceolata</name>
    <dbReference type="NCBI Taxonomy" id="35677"/>
    <lineage>
        <taxon>Eukaryota</taxon>
        <taxon>Sar</taxon>
        <taxon>Stramenopiles</taxon>
        <taxon>Ochrophyta</taxon>
        <taxon>Pelagophyceae</taxon>
        <taxon>Pelagomonadales</taxon>
        <taxon>Pelagomonadaceae</taxon>
        <taxon>Pelagomonas</taxon>
    </lineage>
</organism>
<dbReference type="Proteomes" id="UP000789595">
    <property type="component" value="Unassembled WGS sequence"/>
</dbReference>
<dbReference type="SUPFAM" id="SSF47769">
    <property type="entry name" value="SAM/Pointed domain"/>
    <property type="match status" value="1"/>
</dbReference>
<dbReference type="CDD" id="cd19757">
    <property type="entry name" value="Bbox1"/>
    <property type="match status" value="1"/>
</dbReference>
<protein>
    <recommendedName>
        <fullName evidence="5">WW domain-containing protein</fullName>
    </recommendedName>
</protein>
<sequence>MFSKRAFNARRRKTQALAKKPVKVANEKPTTEIFVNQTVIPFKKTCDFCEEKRAVFHCPKCTTTATGTGDFLCDSCDLEVHRHVKRRNHIRTQIPDVTAREAVHKIMGCFKYLLARKVLVAKCRLEFQRFFDPPTKTYFYFRPSIQETSWRKPLCLKEAELCPYPSFDDYVFRIQGLARHKAARNYLIELIRQTYDKIFSREYTRFYYHFNGKSTLVPRVAWTKPRFLYWRDLKAFKSEDVAALMIQNQWHAYKARQFMMNAVRAQYTVKTDPLTGRLMYTNVHTHKRGFKKPPLLGSEELDPEDMSLWGIYRLGVFFRRLGYGFIAPELRRFDVDGALLLSFEWQDYVDLGFTQSHVIKRVLLQIEKRAFFKSHRDLPVTLVRRDRLRYHHRVEKAAISIQRRYRVIYAALQRARAAERERVEKAKKKAEKDRKEGGLWWSGKIKNLPVPDHGKVYGNRTVETVHGWGSWIGEKWVPLDDKTRPHKQRYKHNPLNVRFKFARTLHFKNDDAVQEQRAALVARLLEEDMRQRQAEAAVAAADKKARRA</sequence>
<gene>
    <name evidence="2" type="ORF">PCAL00307_LOCUS5706</name>
    <name evidence="3" type="ORF">PECAL_2P20930</name>
</gene>
<feature type="coiled-coil region" evidence="1">
    <location>
        <begin position="409"/>
        <end position="436"/>
    </location>
</feature>
<evidence type="ECO:0000313" key="3">
    <source>
        <dbReference type="EMBL" id="CAH0368988.1"/>
    </source>
</evidence>
<evidence type="ECO:0000313" key="4">
    <source>
        <dbReference type="Proteomes" id="UP000789595"/>
    </source>
</evidence>
<accession>A0A7S4E5F1</accession>
<dbReference type="AlphaFoldDB" id="A0A7S4E5F1"/>
<keyword evidence="1" id="KW-0175">Coiled coil</keyword>
<evidence type="ECO:0000256" key="1">
    <source>
        <dbReference type="SAM" id="Coils"/>
    </source>
</evidence>